<keyword evidence="7 16" id="KW-0732">Signal</keyword>
<evidence type="ECO:0000256" key="2">
    <source>
        <dbReference type="ARBA" id="ARBA00009810"/>
    </source>
</evidence>
<dbReference type="InterPro" id="IPR000531">
    <property type="entry name" value="Beta-barrel_TonB"/>
</dbReference>
<dbReference type="EMBL" id="CATWHI010000001">
    <property type="protein sequence ID" value="CAJ0738041.1"/>
    <property type="molecule type" value="Genomic_DNA"/>
</dbReference>
<keyword evidence="6 14" id="KW-0812">Transmembrane</keyword>
<keyword evidence="8" id="KW-0408">Iron</keyword>
<evidence type="ECO:0000313" key="20">
    <source>
        <dbReference type="Proteomes" id="UP001189225"/>
    </source>
</evidence>
<keyword evidence="20" id="KW-1185">Reference proteome</keyword>
<organism evidence="19 20">
    <name type="scientific">Ralstonia edaphi</name>
    <dbReference type="NCBI Taxonomy" id="3058599"/>
    <lineage>
        <taxon>Bacteria</taxon>
        <taxon>Pseudomonadati</taxon>
        <taxon>Pseudomonadota</taxon>
        <taxon>Betaproteobacteria</taxon>
        <taxon>Burkholderiales</taxon>
        <taxon>Burkholderiaceae</taxon>
        <taxon>Ralstonia</taxon>
    </lineage>
</organism>
<keyword evidence="9" id="KW-0406">Ion transport</keyword>
<evidence type="ECO:0000256" key="10">
    <source>
        <dbReference type="ARBA" id="ARBA00023077"/>
    </source>
</evidence>
<evidence type="ECO:0000256" key="3">
    <source>
        <dbReference type="ARBA" id="ARBA00022448"/>
    </source>
</evidence>
<evidence type="ECO:0000256" key="11">
    <source>
        <dbReference type="ARBA" id="ARBA00023136"/>
    </source>
</evidence>
<keyword evidence="5" id="KW-0410">Iron transport</keyword>
<keyword evidence="13 14" id="KW-0998">Cell outer membrane</keyword>
<dbReference type="GO" id="GO:0009279">
    <property type="term" value="C:cell outer membrane"/>
    <property type="evidence" value="ECO:0007669"/>
    <property type="project" value="UniProtKB-SubCell"/>
</dbReference>
<dbReference type="InterPro" id="IPR037066">
    <property type="entry name" value="Plug_dom_sf"/>
</dbReference>
<evidence type="ECO:0000256" key="9">
    <source>
        <dbReference type="ARBA" id="ARBA00023065"/>
    </source>
</evidence>
<keyword evidence="10 15" id="KW-0798">TonB box</keyword>
<gene>
    <name evidence="19" type="primary">cntO_3</name>
    <name evidence="19" type="ORF">R16034_00943</name>
</gene>
<dbReference type="Pfam" id="PF07715">
    <property type="entry name" value="Plug"/>
    <property type="match status" value="1"/>
</dbReference>
<protein>
    <submittedName>
        <fullName evidence="19">Metal-pseudopaline receptor CntO</fullName>
    </submittedName>
</protein>
<comment type="caution">
    <text evidence="19">The sequence shown here is derived from an EMBL/GenBank/DDBJ whole genome shotgun (WGS) entry which is preliminary data.</text>
</comment>
<evidence type="ECO:0000259" key="18">
    <source>
        <dbReference type="Pfam" id="PF07715"/>
    </source>
</evidence>
<evidence type="ECO:0000256" key="8">
    <source>
        <dbReference type="ARBA" id="ARBA00023004"/>
    </source>
</evidence>
<dbReference type="PROSITE" id="PS52016">
    <property type="entry name" value="TONB_DEPENDENT_REC_3"/>
    <property type="match status" value="1"/>
</dbReference>
<dbReference type="RefSeq" id="WP_316898911.1">
    <property type="nucleotide sequence ID" value="NZ_CATWHI010000001.1"/>
</dbReference>
<keyword evidence="12 19" id="KW-0675">Receptor</keyword>
<evidence type="ECO:0000256" key="1">
    <source>
        <dbReference type="ARBA" id="ARBA00004571"/>
    </source>
</evidence>
<accession>A0AB72WXV8</accession>
<feature type="domain" description="TonB-dependent receptor-like beta-barrel" evidence="17">
    <location>
        <begin position="320"/>
        <end position="738"/>
    </location>
</feature>
<dbReference type="SUPFAM" id="SSF56935">
    <property type="entry name" value="Porins"/>
    <property type="match status" value="1"/>
</dbReference>
<dbReference type="Pfam" id="PF00593">
    <property type="entry name" value="TonB_dep_Rec_b-barrel"/>
    <property type="match status" value="1"/>
</dbReference>
<feature type="chain" id="PRO_5044505540" evidence="16">
    <location>
        <begin position="30"/>
        <end position="769"/>
    </location>
</feature>
<dbReference type="Proteomes" id="UP001189225">
    <property type="component" value="Unassembled WGS sequence"/>
</dbReference>
<keyword evidence="3 14" id="KW-0813">Transport</keyword>
<feature type="domain" description="TonB-dependent receptor plug" evidence="18">
    <location>
        <begin position="155"/>
        <end position="247"/>
    </location>
</feature>
<sequence length="769" mass="82248">MTSLRFTSFRLPGLAALLIGLSVSQQAHAVAADEPQRLRIERSTLEHVLMEITRLSGQPLSFASSLVQERWAGPIDGTMTAADAARLALQNSGLALSVLPDGTMTVVAAGTAGAPDPQPRDIGALPPSEVHGAGDTGFAVLSSSAITRVEMPMTSMPHAVNTITRGLLASQQPTSLNAALAQAGVASVLADPTAPPLYAIRGYMTNAISVDGLPDKLASLRPVDALEEIDVIKGPNADVASVTMAGGAINASLKAPTAAAQRSVAMEVASHGGRKVVADLAGAIGANGLSYRLVGVNDTTTDSDGGYAGHRVSYGHAALGWNDSTTSITAGIESLTSRQPVPPATFALDGAPARVPVQRPFGNVDDRVEGSGTRVYYTASRNLNDDWALHSRASYESVREESAQWDLGSASSYNAMPNNTICGLRHTESHLWAMSNELTGTVSHNALRHTFTLGWEEIQERQNLIKPGFIAQATQDPFAPVPLPAATFIPGNRLSQTLRQSIFRLRDHVAIGDRWEVSASIRANNYVALLPHTQLRGVAWTPAVGLLYKLTPSTAWFADYMRGFQINTGYFYDGTGMQPERSRQVETGLRWEDAHRTLTAQAALYRIDAKNVSLADVSHPGYYTQLAEQTSQGVELSMQGTVARGWEASLWLSVARMSARLPGGYVPGVPARNAALWTTYTLQSGVLAGMGMGLGISAQGRADAHGDASFRVPGSVRVDSSLFWHQKRWRIDLFARNLFNVRTYGNTLSSSYIPILPGRTLALRVTHHF</sequence>
<feature type="signal peptide" evidence="16">
    <location>
        <begin position="1"/>
        <end position="29"/>
    </location>
</feature>
<evidence type="ECO:0000256" key="16">
    <source>
        <dbReference type="SAM" id="SignalP"/>
    </source>
</evidence>
<dbReference type="PANTHER" id="PTHR32552:SF68">
    <property type="entry name" value="FERRICHROME OUTER MEMBRANE TRANSPORTER_PHAGE RECEPTOR"/>
    <property type="match status" value="1"/>
</dbReference>
<evidence type="ECO:0000256" key="5">
    <source>
        <dbReference type="ARBA" id="ARBA00022496"/>
    </source>
</evidence>
<dbReference type="Gene3D" id="2.170.130.10">
    <property type="entry name" value="TonB-dependent receptor, plug domain"/>
    <property type="match status" value="1"/>
</dbReference>
<dbReference type="InterPro" id="IPR012910">
    <property type="entry name" value="Plug_dom"/>
</dbReference>
<evidence type="ECO:0000256" key="13">
    <source>
        <dbReference type="ARBA" id="ARBA00023237"/>
    </source>
</evidence>
<dbReference type="GO" id="GO:0015344">
    <property type="term" value="F:siderophore uptake transmembrane transporter activity"/>
    <property type="evidence" value="ECO:0007669"/>
    <property type="project" value="TreeGrafter"/>
</dbReference>
<evidence type="ECO:0000256" key="12">
    <source>
        <dbReference type="ARBA" id="ARBA00023170"/>
    </source>
</evidence>
<evidence type="ECO:0000259" key="17">
    <source>
        <dbReference type="Pfam" id="PF00593"/>
    </source>
</evidence>
<dbReference type="Gene3D" id="3.55.50.30">
    <property type="match status" value="1"/>
</dbReference>
<keyword evidence="11 14" id="KW-0472">Membrane</keyword>
<comment type="subcellular location">
    <subcellularLocation>
        <location evidence="1 14">Cell outer membrane</location>
        <topology evidence="1 14">Multi-pass membrane protein</topology>
    </subcellularLocation>
</comment>
<dbReference type="InterPro" id="IPR039426">
    <property type="entry name" value="TonB-dep_rcpt-like"/>
</dbReference>
<evidence type="ECO:0000313" key="19">
    <source>
        <dbReference type="EMBL" id="CAJ0738041.1"/>
    </source>
</evidence>
<dbReference type="InterPro" id="IPR036942">
    <property type="entry name" value="Beta-barrel_TonB_sf"/>
</dbReference>
<reference evidence="19 20" key="1">
    <citation type="submission" date="2023-07" db="EMBL/GenBank/DDBJ databases">
        <authorList>
            <person name="Peeters C."/>
        </authorList>
    </citation>
    <scope>NUCLEOTIDE SEQUENCE [LARGE SCALE GENOMIC DNA]</scope>
    <source>
        <strain evidence="19 20">R-16034</strain>
    </source>
</reference>
<evidence type="ECO:0000256" key="6">
    <source>
        <dbReference type="ARBA" id="ARBA00022692"/>
    </source>
</evidence>
<name>A0AB72WXV8_9RALS</name>
<proteinExistence type="inferred from homology"/>
<dbReference type="AlphaFoldDB" id="A0AB72WXV8"/>
<dbReference type="Gene3D" id="2.40.170.20">
    <property type="entry name" value="TonB-dependent receptor, beta-barrel domain"/>
    <property type="match status" value="1"/>
</dbReference>
<evidence type="ECO:0000256" key="15">
    <source>
        <dbReference type="RuleBase" id="RU003357"/>
    </source>
</evidence>
<dbReference type="PANTHER" id="PTHR32552">
    <property type="entry name" value="FERRICHROME IRON RECEPTOR-RELATED"/>
    <property type="match status" value="1"/>
</dbReference>
<evidence type="ECO:0000256" key="7">
    <source>
        <dbReference type="ARBA" id="ARBA00022729"/>
    </source>
</evidence>
<evidence type="ECO:0000256" key="14">
    <source>
        <dbReference type="PROSITE-ProRule" id="PRU01360"/>
    </source>
</evidence>
<keyword evidence="4 14" id="KW-1134">Transmembrane beta strand</keyword>
<evidence type="ECO:0000256" key="4">
    <source>
        <dbReference type="ARBA" id="ARBA00022452"/>
    </source>
</evidence>
<comment type="similarity">
    <text evidence="2 14 15">Belongs to the TonB-dependent receptor family.</text>
</comment>